<evidence type="ECO:0008006" key="10">
    <source>
        <dbReference type="Google" id="ProtNLM"/>
    </source>
</evidence>
<comment type="caution">
    <text evidence="8">The sequence shown here is derived from an EMBL/GenBank/DDBJ whole genome shotgun (WGS) entry which is preliminary data.</text>
</comment>
<dbReference type="InterPro" id="IPR010921">
    <property type="entry name" value="Trp_repressor/repl_initiator"/>
</dbReference>
<comment type="similarity">
    <text evidence="2">Belongs to the TrpR family.</text>
</comment>
<evidence type="ECO:0000256" key="1">
    <source>
        <dbReference type="ARBA" id="ARBA00004496"/>
    </source>
</evidence>
<proteinExistence type="inferred from homology"/>
<dbReference type="InterPro" id="IPR013335">
    <property type="entry name" value="Trp_repress_bac"/>
</dbReference>
<keyword evidence="3" id="KW-0963">Cytoplasm</keyword>
<evidence type="ECO:0000313" key="8">
    <source>
        <dbReference type="EMBL" id="OGD10044.1"/>
    </source>
</evidence>
<name>A0A1F4ZXA7_9BACT</name>
<keyword evidence="5" id="KW-0805">Transcription regulation</keyword>
<dbReference type="Gene3D" id="1.10.1270.10">
    <property type="entry name" value="TrpR-like"/>
    <property type="match status" value="1"/>
</dbReference>
<gene>
    <name evidence="8" type="ORF">A2397_04845</name>
</gene>
<organism evidence="8 9">
    <name type="scientific">Candidatus Amesbacteria bacterium RIFOXYB1_FULL_44_23</name>
    <dbReference type="NCBI Taxonomy" id="1797263"/>
    <lineage>
        <taxon>Bacteria</taxon>
        <taxon>Candidatus Amesiibacteriota</taxon>
    </lineage>
</organism>
<dbReference type="EMBL" id="MEXR01000015">
    <property type="protein sequence ID" value="OGD10044.1"/>
    <property type="molecule type" value="Genomic_DNA"/>
</dbReference>
<dbReference type="InterPro" id="IPR038116">
    <property type="entry name" value="TrpR-like_sf"/>
</dbReference>
<evidence type="ECO:0000256" key="5">
    <source>
        <dbReference type="ARBA" id="ARBA00023015"/>
    </source>
</evidence>
<protein>
    <recommendedName>
        <fullName evidence="10">Transcriptional regulator</fullName>
    </recommendedName>
</protein>
<evidence type="ECO:0000313" key="9">
    <source>
        <dbReference type="Proteomes" id="UP000176424"/>
    </source>
</evidence>
<dbReference type="PANTHER" id="PTHR38025:SF1">
    <property type="entry name" value="TRP OPERON REPRESSOR"/>
    <property type="match status" value="1"/>
</dbReference>
<dbReference type="PANTHER" id="PTHR38025">
    <property type="entry name" value="TRP OPERON REPRESSOR"/>
    <property type="match status" value="1"/>
</dbReference>
<dbReference type="STRING" id="1797263.A2397_04845"/>
<dbReference type="GO" id="GO:0003700">
    <property type="term" value="F:DNA-binding transcription factor activity"/>
    <property type="evidence" value="ECO:0007669"/>
    <property type="project" value="InterPro"/>
</dbReference>
<dbReference type="SUPFAM" id="SSF48295">
    <property type="entry name" value="TrpR-like"/>
    <property type="match status" value="1"/>
</dbReference>
<evidence type="ECO:0000256" key="3">
    <source>
        <dbReference type="ARBA" id="ARBA00022490"/>
    </source>
</evidence>
<dbReference type="GO" id="GO:0043565">
    <property type="term" value="F:sequence-specific DNA binding"/>
    <property type="evidence" value="ECO:0007669"/>
    <property type="project" value="InterPro"/>
</dbReference>
<keyword evidence="6" id="KW-0238">DNA-binding</keyword>
<sequence length="83" mass="9271">MKINYSDELVDALLQVENKSDMLELLKGLLTLGEIAEISRRLKIVKMLKSGLSQREIAEKLRVGIATVTRGSKEIKLGRFDGV</sequence>
<accession>A0A1F4ZXA7</accession>
<dbReference type="GO" id="GO:0005737">
    <property type="term" value="C:cytoplasm"/>
    <property type="evidence" value="ECO:0007669"/>
    <property type="project" value="UniProtKB-SubCell"/>
</dbReference>
<dbReference type="InterPro" id="IPR000831">
    <property type="entry name" value="Trp_repress"/>
</dbReference>
<evidence type="ECO:0000256" key="6">
    <source>
        <dbReference type="ARBA" id="ARBA00023125"/>
    </source>
</evidence>
<comment type="subcellular location">
    <subcellularLocation>
        <location evidence="1">Cytoplasm</location>
    </subcellularLocation>
</comment>
<dbReference type="Proteomes" id="UP000176424">
    <property type="component" value="Unassembled WGS sequence"/>
</dbReference>
<dbReference type="AlphaFoldDB" id="A0A1F4ZXA7"/>
<keyword evidence="7" id="KW-0804">Transcription</keyword>
<dbReference type="NCBIfam" id="TIGR02531">
    <property type="entry name" value="yecD_yerC"/>
    <property type="match status" value="1"/>
</dbReference>
<evidence type="ECO:0000256" key="7">
    <source>
        <dbReference type="ARBA" id="ARBA00023163"/>
    </source>
</evidence>
<dbReference type="InterPro" id="IPR013368">
    <property type="entry name" value="YecD_YerC"/>
</dbReference>
<evidence type="ECO:0000256" key="4">
    <source>
        <dbReference type="ARBA" id="ARBA00022491"/>
    </source>
</evidence>
<evidence type="ECO:0000256" key="2">
    <source>
        <dbReference type="ARBA" id="ARBA00007027"/>
    </source>
</evidence>
<dbReference type="Pfam" id="PF01371">
    <property type="entry name" value="Trp_repressor"/>
    <property type="match status" value="1"/>
</dbReference>
<reference evidence="8 9" key="1">
    <citation type="journal article" date="2016" name="Nat. Commun.">
        <title>Thousands of microbial genomes shed light on interconnected biogeochemical processes in an aquifer system.</title>
        <authorList>
            <person name="Anantharaman K."/>
            <person name="Brown C.T."/>
            <person name="Hug L.A."/>
            <person name="Sharon I."/>
            <person name="Castelle C.J."/>
            <person name="Probst A.J."/>
            <person name="Thomas B.C."/>
            <person name="Singh A."/>
            <person name="Wilkins M.J."/>
            <person name="Karaoz U."/>
            <person name="Brodie E.L."/>
            <person name="Williams K.H."/>
            <person name="Hubbard S.S."/>
            <person name="Banfield J.F."/>
        </authorList>
    </citation>
    <scope>NUCLEOTIDE SEQUENCE [LARGE SCALE GENOMIC DNA]</scope>
</reference>
<keyword evidence="4" id="KW-0678">Repressor</keyword>